<evidence type="ECO:0000313" key="3">
    <source>
        <dbReference type="WBParaSite" id="L893_g18665.t1"/>
    </source>
</evidence>
<organism evidence="2 3">
    <name type="scientific">Steinernema glaseri</name>
    <dbReference type="NCBI Taxonomy" id="37863"/>
    <lineage>
        <taxon>Eukaryota</taxon>
        <taxon>Metazoa</taxon>
        <taxon>Ecdysozoa</taxon>
        <taxon>Nematoda</taxon>
        <taxon>Chromadorea</taxon>
        <taxon>Rhabditida</taxon>
        <taxon>Tylenchina</taxon>
        <taxon>Panagrolaimomorpha</taxon>
        <taxon>Strongyloidoidea</taxon>
        <taxon>Steinernematidae</taxon>
        <taxon>Steinernema</taxon>
    </lineage>
</organism>
<accession>A0A1I7YQF8</accession>
<dbReference type="WBParaSite" id="L893_g18665.t1">
    <property type="protein sequence ID" value="L893_g18665.t1"/>
    <property type="gene ID" value="L893_g18665"/>
</dbReference>
<protein>
    <submittedName>
        <fullName evidence="3">Uncharacterized protein</fullName>
    </submittedName>
</protein>
<feature type="region of interest" description="Disordered" evidence="1">
    <location>
        <begin position="51"/>
        <end position="162"/>
    </location>
</feature>
<feature type="compositionally biased region" description="Gly residues" evidence="1">
    <location>
        <begin position="75"/>
        <end position="85"/>
    </location>
</feature>
<reference evidence="3" key="1">
    <citation type="submission" date="2016-11" db="UniProtKB">
        <authorList>
            <consortium name="WormBaseParasite"/>
        </authorList>
    </citation>
    <scope>IDENTIFICATION</scope>
</reference>
<dbReference type="AlphaFoldDB" id="A0A1I7YQF8"/>
<evidence type="ECO:0000256" key="1">
    <source>
        <dbReference type="SAM" id="MobiDB-lite"/>
    </source>
</evidence>
<dbReference type="Proteomes" id="UP000095287">
    <property type="component" value="Unplaced"/>
</dbReference>
<proteinExistence type="predicted"/>
<name>A0A1I7YQF8_9BILA</name>
<sequence length="162" mass="17905">MYGQFTTVIFQFWTFRKAIFRDRPMAMERTRPFPRDSVVEAFTKCRIVAPGMKGKNCSGAHRRPERQREHPGAPGPGRQGGGAGRGPPLLLDDVDGPQRERLGGDEAIGVHGLHPHRGGDGAQRRHLRPRPQRLQASDSGERAPPAPGSDLQGSAKVHRRRP</sequence>
<keyword evidence="2" id="KW-1185">Reference proteome</keyword>
<evidence type="ECO:0000313" key="2">
    <source>
        <dbReference type="Proteomes" id="UP000095287"/>
    </source>
</evidence>